<dbReference type="AlphaFoldDB" id="A0A382HYJ8"/>
<dbReference type="EMBL" id="UINC01064106">
    <property type="protein sequence ID" value="SVB92440.1"/>
    <property type="molecule type" value="Genomic_DNA"/>
</dbReference>
<evidence type="ECO:0000313" key="1">
    <source>
        <dbReference type="EMBL" id="SVB92440.1"/>
    </source>
</evidence>
<organism evidence="1">
    <name type="scientific">marine metagenome</name>
    <dbReference type="NCBI Taxonomy" id="408172"/>
    <lineage>
        <taxon>unclassified sequences</taxon>
        <taxon>metagenomes</taxon>
        <taxon>ecological metagenomes</taxon>
    </lineage>
</organism>
<dbReference type="PROSITE" id="PS51257">
    <property type="entry name" value="PROKAR_LIPOPROTEIN"/>
    <property type="match status" value="1"/>
</dbReference>
<feature type="non-terminal residue" evidence="1">
    <location>
        <position position="36"/>
    </location>
</feature>
<gene>
    <name evidence="1" type="ORF">METZ01_LOCUS245294</name>
</gene>
<name>A0A382HYJ8_9ZZZZ</name>
<protein>
    <submittedName>
        <fullName evidence="1">Uncharacterized protein</fullName>
    </submittedName>
</protein>
<reference evidence="1" key="1">
    <citation type="submission" date="2018-05" db="EMBL/GenBank/DDBJ databases">
        <authorList>
            <person name="Lanie J.A."/>
            <person name="Ng W.-L."/>
            <person name="Kazmierczak K.M."/>
            <person name="Andrzejewski T.M."/>
            <person name="Davidsen T.M."/>
            <person name="Wayne K.J."/>
            <person name="Tettelin H."/>
            <person name="Glass J.I."/>
            <person name="Rusch D."/>
            <person name="Podicherti R."/>
            <person name="Tsui H.-C.T."/>
            <person name="Winkler M.E."/>
        </authorList>
    </citation>
    <scope>NUCLEOTIDE SEQUENCE</scope>
</reference>
<sequence length="36" mass="3921">MSTFQKLNRLFLSSIFILVVFGAACVSNNDAIISTV</sequence>
<proteinExistence type="predicted"/>
<accession>A0A382HYJ8</accession>